<dbReference type="SUPFAM" id="SSF53335">
    <property type="entry name" value="S-adenosyl-L-methionine-dependent methyltransferases"/>
    <property type="match status" value="1"/>
</dbReference>
<dbReference type="GO" id="GO:0008168">
    <property type="term" value="F:methyltransferase activity"/>
    <property type="evidence" value="ECO:0007669"/>
    <property type="project" value="UniProtKB-KW"/>
</dbReference>
<dbReference type="Proteomes" id="UP000319783">
    <property type="component" value="Unassembled WGS sequence"/>
</dbReference>
<name>A0A533QKM9_9BACT</name>
<dbReference type="InterPro" id="IPR029063">
    <property type="entry name" value="SAM-dependent_MTases_sf"/>
</dbReference>
<dbReference type="Gene3D" id="3.30.750.80">
    <property type="entry name" value="RNA methyltransferase domain (HRMD) like"/>
    <property type="match status" value="1"/>
</dbReference>
<dbReference type="Pfam" id="PF10672">
    <property type="entry name" value="Methyltrans_SAM"/>
    <property type="match status" value="1"/>
</dbReference>
<protein>
    <submittedName>
        <fullName evidence="5">LSU m5C1962 methyltransferase RlmI</fullName>
    </submittedName>
</protein>
<dbReference type="AlphaFoldDB" id="A0A533QKM9"/>
<sequence length="315" mass="36404">MLLYKRIIDKAWSLRKKYINYTATNVFRLVNSYGDVLPEVTIDVYDKNFLIQYFKPYEEHTKNKISIALNEIFKPENITEKTRLKGEDVETRLISGSEIPKDFVVVENSIKFNISFQDGGGTGLFLDQRDNRKKIQALSKGKELLNCFCYTSSFSVYASMGGADRTVNVDLSKKAIEWSKKNFSLNQLDRDNHEFIVGDVWDWIKRFQKKGRLFDVIILDPPSFSTSKTRVFSVEKDFPELIGIGLNILRDDGILIFSTNLAKINFSKFFQLLPRIKNYTSKTYKIIDVSSQGLDFPIDGIHVIEPYLKFVMLTC</sequence>
<evidence type="ECO:0000259" key="4">
    <source>
        <dbReference type="Pfam" id="PF10672"/>
    </source>
</evidence>
<gene>
    <name evidence="5" type="ORF">JETT_2641</name>
</gene>
<keyword evidence="2 5" id="KW-0808">Transferase</keyword>
<dbReference type="EMBL" id="SULG01000062">
    <property type="protein sequence ID" value="TLD41120.1"/>
    <property type="molecule type" value="Genomic_DNA"/>
</dbReference>
<evidence type="ECO:0000313" key="5">
    <source>
        <dbReference type="EMBL" id="TLD41120.1"/>
    </source>
</evidence>
<dbReference type="CDD" id="cd02440">
    <property type="entry name" value="AdoMet_MTases"/>
    <property type="match status" value="1"/>
</dbReference>
<dbReference type="PANTHER" id="PTHR43042:SF3">
    <property type="entry name" value="RIBOSOMAL RNA LARGE SUBUNIT METHYLTRANSFERASE YWBD-RELATED"/>
    <property type="match status" value="1"/>
</dbReference>
<keyword evidence="1 5" id="KW-0489">Methyltransferase</keyword>
<evidence type="ECO:0000313" key="6">
    <source>
        <dbReference type="Proteomes" id="UP000319783"/>
    </source>
</evidence>
<proteinExistence type="predicted"/>
<dbReference type="InterPro" id="IPR019614">
    <property type="entry name" value="SAM-dep_methyl-trfase"/>
</dbReference>
<reference evidence="5 6" key="1">
    <citation type="submission" date="2019-04" db="EMBL/GenBank/DDBJ databases">
        <title>Genome of a novel bacterium Candidatus Jettenia ecosi reconstructed from metagenome of an anammox bioreactor.</title>
        <authorList>
            <person name="Mardanov A.V."/>
            <person name="Beletsky A.V."/>
            <person name="Ravin N.V."/>
            <person name="Botchkova E.A."/>
            <person name="Litti Y.V."/>
            <person name="Nozhevnikova A.N."/>
        </authorList>
    </citation>
    <scope>NUCLEOTIDE SEQUENCE [LARGE SCALE GENOMIC DNA]</scope>
    <source>
        <strain evidence="5">J2</strain>
    </source>
</reference>
<feature type="domain" description="S-adenosylmethionine-dependent methyltransferase" evidence="4">
    <location>
        <begin position="93"/>
        <end position="251"/>
    </location>
</feature>
<dbReference type="GO" id="GO:0032259">
    <property type="term" value="P:methylation"/>
    <property type="evidence" value="ECO:0007669"/>
    <property type="project" value="UniProtKB-KW"/>
</dbReference>
<dbReference type="PANTHER" id="PTHR43042">
    <property type="entry name" value="SAM-DEPENDENT METHYLTRANSFERASE"/>
    <property type="match status" value="1"/>
</dbReference>
<comment type="caution">
    <text evidence="5">The sequence shown here is derived from an EMBL/GenBank/DDBJ whole genome shotgun (WGS) entry which is preliminary data.</text>
</comment>
<evidence type="ECO:0000256" key="1">
    <source>
        <dbReference type="ARBA" id="ARBA00022603"/>
    </source>
</evidence>
<evidence type="ECO:0000256" key="2">
    <source>
        <dbReference type="ARBA" id="ARBA00022679"/>
    </source>
</evidence>
<dbReference type="Gene3D" id="3.40.50.150">
    <property type="entry name" value="Vaccinia Virus protein VP39"/>
    <property type="match status" value="1"/>
</dbReference>
<keyword evidence="3" id="KW-0949">S-adenosyl-L-methionine</keyword>
<dbReference type="CDD" id="cd11572">
    <property type="entry name" value="RlmI_M_like"/>
    <property type="match status" value="1"/>
</dbReference>
<accession>A0A533QKM9</accession>
<organism evidence="5 6">
    <name type="scientific">Candidatus Jettenia ecosi</name>
    <dbReference type="NCBI Taxonomy" id="2494326"/>
    <lineage>
        <taxon>Bacteria</taxon>
        <taxon>Pseudomonadati</taxon>
        <taxon>Planctomycetota</taxon>
        <taxon>Candidatus Brocadiia</taxon>
        <taxon>Candidatus Brocadiales</taxon>
        <taxon>Candidatus Brocadiaceae</taxon>
        <taxon>Candidatus Jettenia</taxon>
    </lineage>
</organism>
<evidence type="ECO:0000256" key="3">
    <source>
        <dbReference type="ARBA" id="ARBA00022691"/>
    </source>
</evidence>